<dbReference type="Proteomes" id="UP001319180">
    <property type="component" value="Unassembled WGS sequence"/>
</dbReference>
<keyword evidence="2" id="KW-1185">Reference proteome</keyword>
<reference evidence="1 2" key="1">
    <citation type="submission" date="2021-05" db="EMBL/GenBank/DDBJ databases">
        <title>A Polyphasic approach of four new species of the genus Ohtaekwangia: Ohtaekwangia histidinii sp. nov., Ohtaekwangia cretensis sp. nov., Ohtaekwangia indiensis sp. nov., Ohtaekwangia reichenbachii sp. nov. from diverse environment.</title>
        <authorList>
            <person name="Octaviana S."/>
        </authorList>
    </citation>
    <scope>NUCLEOTIDE SEQUENCE [LARGE SCALE GENOMIC DNA]</scope>
    <source>
        <strain evidence="1 2">PWU37</strain>
    </source>
</reference>
<dbReference type="RefSeq" id="WP_254088798.1">
    <property type="nucleotide sequence ID" value="NZ_JAHESC010000003.1"/>
</dbReference>
<dbReference type="EMBL" id="JAHESC010000003">
    <property type="protein sequence ID" value="MBT1685548.1"/>
    <property type="molecule type" value="Genomic_DNA"/>
</dbReference>
<proteinExistence type="predicted"/>
<gene>
    <name evidence="1" type="ORF">KK078_03220</name>
</gene>
<accession>A0AAP2D590</accession>
<evidence type="ECO:0000313" key="2">
    <source>
        <dbReference type="Proteomes" id="UP001319180"/>
    </source>
</evidence>
<name>A0AAP2D590_9BACT</name>
<comment type="caution">
    <text evidence="1">The sequence shown here is derived from an EMBL/GenBank/DDBJ whole genome shotgun (WGS) entry which is preliminary data.</text>
</comment>
<organism evidence="1 2">
    <name type="scientific">Dawidia soli</name>
    <dbReference type="NCBI Taxonomy" id="2782352"/>
    <lineage>
        <taxon>Bacteria</taxon>
        <taxon>Pseudomonadati</taxon>
        <taxon>Bacteroidota</taxon>
        <taxon>Cytophagia</taxon>
        <taxon>Cytophagales</taxon>
        <taxon>Chryseotaleaceae</taxon>
        <taxon>Dawidia</taxon>
    </lineage>
</organism>
<dbReference type="AlphaFoldDB" id="A0AAP2D590"/>
<sequence length="144" mass="16448">MLALTTSCSDDDDKGVNKTELLTAKKWSKTKHEIELQGQREDFGDIDECDETSYSTFSTDKVYTFVDICYGDEDKIVGTWEWKNGEKTLSWTEDWGADGIDTEEFELVSITATELVLKKLNEDFSMEIDGKTYNAYDIYTLTGK</sequence>
<protein>
    <submittedName>
        <fullName evidence="1">Uncharacterized protein</fullName>
    </submittedName>
</protein>
<evidence type="ECO:0000313" key="1">
    <source>
        <dbReference type="EMBL" id="MBT1685548.1"/>
    </source>
</evidence>